<dbReference type="GO" id="GO:0003677">
    <property type="term" value="F:DNA binding"/>
    <property type="evidence" value="ECO:0007669"/>
    <property type="project" value="InterPro"/>
</dbReference>
<keyword evidence="2" id="KW-1277">Toxin-antitoxin system</keyword>
<evidence type="ECO:0000256" key="1">
    <source>
        <dbReference type="ARBA" id="ARBA00007521"/>
    </source>
</evidence>
<dbReference type="Proteomes" id="UP000053523">
    <property type="component" value="Unassembled WGS sequence"/>
</dbReference>
<evidence type="ECO:0000313" key="5">
    <source>
        <dbReference type="EMBL" id="PNN20694.1"/>
    </source>
</evidence>
<keyword evidence="3 4" id="KW-0378">Hydrolase</keyword>
<evidence type="ECO:0000256" key="2">
    <source>
        <dbReference type="ARBA" id="ARBA00022649"/>
    </source>
</evidence>
<comment type="similarity">
    <text evidence="1 3">Belongs to the PemK/MazF family.</text>
</comment>
<dbReference type="EC" id="3.1.-.-" evidence="3"/>
<reference evidence="6 9" key="1">
    <citation type="submission" date="2017-11" db="EMBL/GenBank/DDBJ databases">
        <authorList>
            <person name="Founou R.C."/>
            <person name="Founou L."/>
            <person name="Allam M."/>
            <person name="Ismail A."/>
            <person name="Essack S.Y."/>
        </authorList>
    </citation>
    <scope>NUCLEOTIDE SEQUENCE [LARGE SCALE GENOMIC DNA]</scope>
    <source>
        <strain evidence="6 9">G811N2B1</strain>
    </source>
</reference>
<keyword evidence="3" id="KW-0255">Endonuclease</keyword>
<dbReference type="RefSeq" id="WP_011275272.1">
    <property type="nucleotide sequence ID" value="NZ_BKAY01000034.1"/>
</dbReference>
<evidence type="ECO:0000313" key="11">
    <source>
        <dbReference type="Proteomes" id="UP001269271"/>
    </source>
</evidence>
<dbReference type="Pfam" id="PF02452">
    <property type="entry name" value="PemK_toxin"/>
    <property type="match status" value="1"/>
</dbReference>
<dbReference type="SUPFAM" id="SSF50118">
    <property type="entry name" value="Cell growth inhibitor/plasmid maintenance toxic component"/>
    <property type="match status" value="1"/>
</dbReference>
<reference evidence="7 10" key="3">
    <citation type="submission" date="2019-07" db="EMBL/GenBank/DDBJ databases">
        <title>Genome Sequencing and Assembly of Staphylococcus haemolyticus SDA2.</title>
        <authorList>
            <person name="Emmons C.B."/>
            <person name="Park C."/>
            <person name="Sevigny J.L."/>
            <person name="Andam C."/>
        </authorList>
    </citation>
    <scope>NUCLEOTIDE SEQUENCE [LARGE SCALE GENOMIC DNA]</scope>
    <source>
        <strain evidence="7 10">SDA2</strain>
    </source>
</reference>
<dbReference type="GeneID" id="93780350"/>
<dbReference type="GO" id="GO:0004521">
    <property type="term" value="F:RNA endonuclease activity"/>
    <property type="evidence" value="ECO:0007669"/>
    <property type="project" value="TreeGrafter"/>
</dbReference>
<evidence type="ECO:0000313" key="4">
    <source>
        <dbReference type="EMBL" id="MDT4287581.1"/>
    </source>
</evidence>
<dbReference type="InterPro" id="IPR003477">
    <property type="entry name" value="PemK-like"/>
</dbReference>
<organism evidence="7 10">
    <name type="scientific">Staphylococcus haemolyticus</name>
    <dbReference type="NCBI Taxonomy" id="1283"/>
    <lineage>
        <taxon>Bacteria</taxon>
        <taxon>Bacillati</taxon>
        <taxon>Bacillota</taxon>
        <taxon>Bacilli</taxon>
        <taxon>Bacillales</taxon>
        <taxon>Staphylococcaceae</taxon>
        <taxon>Staphylococcus</taxon>
    </lineage>
</organism>
<dbReference type="AlphaFoldDB" id="A0A2A1KA75"/>
<keyword evidence="11" id="KW-1185">Reference proteome</keyword>
<dbReference type="EMBL" id="PGWX01000324">
    <property type="protein sequence ID" value="PPJ74201.1"/>
    <property type="molecule type" value="Genomic_DNA"/>
</dbReference>
<dbReference type="PANTHER" id="PTHR33988">
    <property type="entry name" value="ENDORIBONUCLEASE MAZF-RELATED"/>
    <property type="match status" value="1"/>
</dbReference>
<dbReference type="Proteomes" id="UP000238153">
    <property type="component" value="Unassembled WGS sequence"/>
</dbReference>
<evidence type="ECO:0000313" key="9">
    <source>
        <dbReference type="Proteomes" id="UP000238153"/>
    </source>
</evidence>
<reference evidence="5 8" key="2">
    <citation type="submission" date="2017-12" db="EMBL/GenBank/DDBJ databases">
        <title>FDA dAtabase for Regulatory Grade micrObial Sequences (FDA-ARGOS): Supporting development and validation of Infectious Disease Dx tests.</title>
        <authorList>
            <person name="Hoffmann M."/>
            <person name="Allard M."/>
            <person name="Evans P."/>
            <person name="Brown E."/>
            <person name="Tallon L."/>
            <person name="Sadzewicz L."/>
            <person name="Sengamalay N."/>
            <person name="Ott S."/>
            <person name="Godinez A."/>
            <person name="Nagaraj S."/>
            <person name="Vavikolanu K."/>
            <person name="Aluvathingal J."/>
            <person name="Nadendla S."/>
            <person name="Sichtig H."/>
        </authorList>
    </citation>
    <scope>NUCLEOTIDE SEQUENCE [LARGE SCALE GENOMIC DNA]</scope>
    <source>
        <strain evidence="5 8">FDAARGOS_148</strain>
    </source>
</reference>
<sequence length="121" mass="13673">MIRRGDVYLADLSPVQGSEQGGVRPVVIIQNDTGNKYSPTVIVAAITGRINKAKIPTHVEIEKKKYRLDKDSVILLEQIRTLDKKRLKEKLTYLSDEKMQEVDEALDISLGLHDEVKTQNT</sequence>
<dbReference type="Proteomes" id="UP000316594">
    <property type="component" value="Unassembled WGS sequence"/>
</dbReference>
<dbReference type="EMBL" id="JAVSOO010000041">
    <property type="protein sequence ID" value="MDT4287581.1"/>
    <property type="molecule type" value="Genomic_DNA"/>
</dbReference>
<accession>A0A2A1KA75</accession>
<gene>
    <name evidence="5" type="ORF">AL503_007800</name>
    <name evidence="6" type="ORF">CV019_08155</name>
    <name evidence="7" type="ORF">FNL11_11085</name>
    <name evidence="4" type="ORF">RO950_11385</name>
</gene>
<dbReference type="KEGG" id="shh:ShL2_00853"/>
<dbReference type="SMR" id="A0A2A1KA75"/>
<dbReference type="STRING" id="1283.ShL2_00853"/>
<protein>
    <recommendedName>
        <fullName evidence="3">mRNA interferase</fullName>
        <ecNumber evidence="3">3.1.-.-</ecNumber>
    </recommendedName>
</protein>
<keyword evidence="3" id="KW-0540">Nuclease</keyword>
<dbReference type="EMBL" id="LORN02000015">
    <property type="protein sequence ID" value="PNN20694.1"/>
    <property type="molecule type" value="Genomic_DNA"/>
</dbReference>
<dbReference type="Gene3D" id="2.30.30.110">
    <property type="match status" value="1"/>
</dbReference>
<comment type="function">
    <text evidence="3">Toxic component of a type II toxin-antitoxin (TA) system.</text>
</comment>
<dbReference type="PIRSF" id="PIRSF033490">
    <property type="entry name" value="MazF"/>
    <property type="match status" value="1"/>
</dbReference>
<dbReference type="EMBL" id="VJMP01000011">
    <property type="protein sequence ID" value="TRL76196.1"/>
    <property type="molecule type" value="Genomic_DNA"/>
</dbReference>
<dbReference type="OMA" id="NDIGNQY"/>
<dbReference type="PANTHER" id="PTHR33988:SF2">
    <property type="entry name" value="ENDORIBONUCLEASE MAZF"/>
    <property type="match status" value="1"/>
</dbReference>
<name>A0A2A1KA75_STAHA</name>
<dbReference type="GO" id="GO:0016075">
    <property type="term" value="P:rRNA catabolic process"/>
    <property type="evidence" value="ECO:0007669"/>
    <property type="project" value="TreeGrafter"/>
</dbReference>
<proteinExistence type="inferred from homology"/>
<reference evidence="4 11" key="4">
    <citation type="submission" date="2023-08" db="EMBL/GenBank/DDBJ databases">
        <title>Genomic surveillance of Staphylococcus haemolyticus neonatal outbreak in southern France.</title>
        <authorList>
            <person name="Magnan C."/>
            <person name="Morsli M."/>
            <person name="Thiery B."/>
            <person name="Salipante F."/>
            <person name="Attar J."/>
            <person name="Massimo D.M."/>
            <person name="Ory J."/>
            <person name="Pantel A."/>
            <person name="Lavigne J.-P."/>
        </authorList>
    </citation>
    <scope>NUCLEOTIDE SEQUENCE [LARGE SCALE GENOMIC DNA]</scope>
    <source>
        <strain evidence="4 11">NSH026</strain>
    </source>
</reference>
<evidence type="ECO:0000313" key="10">
    <source>
        <dbReference type="Proteomes" id="UP000316594"/>
    </source>
</evidence>
<evidence type="ECO:0000256" key="3">
    <source>
        <dbReference type="PIRNR" id="PIRNR033490"/>
    </source>
</evidence>
<dbReference type="GO" id="GO:0006402">
    <property type="term" value="P:mRNA catabolic process"/>
    <property type="evidence" value="ECO:0007669"/>
    <property type="project" value="TreeGrafter"/>
</dbReference>
<dbReference type="GO" id="GO:0016787">
    <property type="term" value="F:hydrolase activity"/>
    <property type="evidence" value="ECO:0007669"/>
    <property type="project" value="UniProtKB-KW"/>
</dbReference>
<dbReference type="Proteomes" id="UP001269271">
    <property type="component" value="Unassembled WGS sequence"/>
</dbReference>
<evidence type="ECO:0000313" key="6">
    <source>
        <dbReference type="EMBL" id="PPJ74201.1"/>
    </source>
</evidence>
<dbReference type="InterPro" id="IPR011067">
    <property type="entry name" value="Plasmid_toxin/cell-grow_inhib"/>
</dbReference>
<evidence type="ECO:0000313" key="7">
    <source>
        <dbReference type="EMBL" id="TRL76196.1"/>
    </source>
</evidence>
<evidence type="ECO:0000313" key="8">
    <source>
        <dbReference type="Proteomes" id="UP000053523"/>
    </source>
</evidence>
<comment type="caution">
    <text evidence="7">The sequence shown here is derived from an EMBL/GenBank/DDBJ whole genome shotgun (WGS) entry which is preliminary data.</text>
</comment>